<keyword evidence="4" id="KW-1185">Reference proteome</keyword>
<name>A0ABV3LPY2_9ACTN</name>
<dbReference type="InterPro" id="IPR045931">
    <property type="entry name" value="DUF6350"/>
</dbReference>
<evidence type="ECO:0000313" key="3">
    <source>
        <dbReference type="EMBL" id="MEW2361024.1"/>
    </source>
</evidence>
<evidence type="ECO:0000256" key="2">
    <source>
        <dbReference type="SAM" id="Phobius"/>
    </source>
</evidence>
<feature type="transmembrane region" description="Helical" evidence="2">
    <location>
        <begin position="226"/>
        <end position="246"/>
    </location>
</feature>
<evidence type="ECO:0000313" key="4">
    <source>
        <dbReference type="Proteomes" id="UP001553843"/>
    </source>
</evidence>
<dbReference type="EMBL" id="JBEYRS010000001">
    <property type="protein sequence ID" value="MEW2361024.1"/>
    <property type="molecule type" value="Genomic_DNA"/>
</dbReference>
<gene>
    <name evidence="3" type="ORF">AB0887_03470</name>
</gene>
<feature type="transmembrane region" description="Helical" evidence="2">
    <location>
        <begin position="369"/>
        <end position="390"/>
    </location>
</feature>
<comment type="caution">
    <text evidence="3">The sequence shown here is derived from an EMBL/GenBank/DDBJ whole genome shotgun (WGS) entry which is preliminary data.</text>
</comment>
<feature type="region of interest" description="Disordered" evidence="1">
    <location>
        <begin position="533"/>
        <end position="581"/>
    </location>
</feature>
<reference evidence="3 4" key="1">
    <citation type="submission" date="2024-06" db="EMBL/GenBank/DDBJ databases">
        <title>The Natural Products Discovery Center: Release of the First 8490 Sequenced Strains for Exploring Actinobacteria Biosynthetic Diversity.</title>
        <authorList>
            <person name="Kalkreuter E."/>
            <person name="Kautsar S.A."/>
            <person name="Yang D."/>
            <person name="Bader C.D."/>
            <person name="Teijaro C.N."/>
            <person name="Fluegel L."/>
            <person name="Davis C.M."/>
            <person name="Simpson J.R."/>
            <person name="Lauterbach L."/>
            <person name="Steele A.D."/>
            <person name="Gui C."/>
            <person name="Meng S."/>
            <person name="Li G."/>
            <person name="Viehrig K."/>
            <person name="Ye F."/>
            <person name="Su P."/>
            <person name="Kiefer A.F."/>
            <person name="Nichols A."/>
            <person name="Cepeda A.J."/>
            <person name="Yan W."/>
            <person name="Fan B."/>
            <person name="Jiang Y."/>
            <person name="Adhikari A."/>
            <person name="Zheng C.-J."/>
            <person name="Schuster L."/>
            <person name="Cowan T.M."/>
            <person name="Smanski M.J."/>
            <person name="Chevrette M.G."/>
            <person name="De Carvalho L.P.S."/>
            <person name="Shen B."/>
        </authorList>
    </citation>
    <scope>NUCLEOTIDE SEQUENCE [LARGE SCALE GENOMIC DNA]</scope>
    <source>
        <strain evidence="3 4">NPDC047833</strain>
    </source>
</reference>
<feature type="region of interest" description="Disordered" evidence="1">
    <location>
        <begin position="437"/>
        <end position="513"/>
    </location>
</feature>
<feature type="compositionally biased region" description="Pro residues" evidence="1">
    <location>
        <begin position="548"/>
        <end position="569"/>
    </location>
</feature>
<feature type="transmembrane region" description="Helical" evidence="2">
    <location>
        <begin position="28"/>
        <end position="55"/>
    </location>
</feature>
<keyword evidence="2" id="KW-0472">Membrane</keyword>
<accession>A0ABV3LPY2</accession>
<keyword evidence="2" id="KW-1133">Transmembrane helix</keyword>
<dbReference type="RefSeq" id="WP_359776398.1">
    <property type="nucleotide sequence ID" value="NZ_JBEYRR010000003.1"/>
</dbReference>
<feature type="compositionally biased region" description="Low complexity" evidence="1">
    <location>
        <begin position="537"/>
        <end position="547"/>
    </location>
</feature>
<feature type="transmembrane region" description="Helical" evidence="2">
    <location>
        <begin position="266"/>
        <end position="285"/>
    </location>
</feature>
<feature type="transmembrane region" description="Helical" evidence="2">
    <location>
        <begin position="410"/>
        <end position="428"/>
    </location>
</feature>
<evidence type="ECO:0000256" key="1">
    <source>
        <dbReference type="SAM" id="MobiDB-lite"/>
    </source>
</evidence>
<feature type="transmembrane region" description="Helical" evidence="2">
    <location>
        <begin position="127"/>
        <end position="150"/>
    </location>
</feature>
<proteinExistence type="predicted"/>
<feature type="transmembrane region" description="Helical" evidence="2">
    <location>
        <begin position="331"/>
        <end position="349"/>
    </location>
</feature>
<dbReference type="Pfam" id="PF19877">
    <property type="entry name" value="DUF6350"/>
    <property type="match status" value="1"/>
</dbReference>
<feature type="transmembrane region" description="Helical" evidence="2">
    <location>
        <begin position="96"/>
        <end position="115"/>
    </location>
</feature>
<keyword evidence="2" id="KW-0812">Transmembrane</keyword>
<sequence>MTQTTDHSASPPLVQLLSERSRDRSPGLATCLAGGAVAAGLGLGSLAVLVIALWISSPYPDSGPDGALHIAASLWLLAHGTELIRADTLSGAPAPVGVTPLLLAALPGWLVYRAARDATDPEDHGHPVGTAWCGVVSGYLLVGTAAALYASGGELRPDLLDAALRLPVFAAGAAACGVWAAHGCPRGPLPAPLRPALAVLPRVLRAHLLQGFFVRDRTLAVLRAGAAGAVALVGGGAFLVTVALLFCVGSVTEAFAQVTDVRSGQFAVLLLALALVPNAAVWGAAYGLGPGFALGAGSVVTPLAVDAGPALPRFPLLEAVPAAGLGVPLGWATGVVPVVAGFVVAWCTVQSAAPAFGERDEAWSLGRTALGATGAAVLCGVATAVLAALAGGPMGVAVLAEFGPVWWRTGAAAVTWTLPIALPTALLLRAWRLRKGRDTAGGGAEGAEVASGGDKRRRKGTGGPPKPAPDVSPAPCAAAAADDGEASGTGRRARMPRFALPSPRGLRLPRPRLPRWGRPGLGLAHAGLSRVTLPWRTSGPPAEAATPTPTPAPTPAPPQASAPDSPPGPASGRTPEVPGDT</sequence>
<protein>
    <submittedName>
        <fullName evidence="3">DUF6350 family protein</fullName>
    </submittedName>
</protein>
<organism evidence="3 4">
    <name type="scientific">Streptomyces huasconensis</name>
    <dbReference type="NCBI Taxonomy" id="1854574"/>
    <lineage>
        <taxon>Bacteria</taxon>
        <taxon>Bacillati</taxon>
        <taxon>Actinomycetota</taxon>
        <taxon>Actinomycetes</taxon>
        <taxon>Kitasatosporales</taxon>
        <taxon>Streptomycetaceae</taxon>
        <taxon>Streptomyces</taxon>
    </lineage>
</organism>
<dbReference type="Proteomes" id="UP001553843">
    <property type="component" value="Unassembled WGS sequence"/>
</dbReference>